<dbReference type="RefSeq" id="WP_184625317.1">
    <property type="nucleotide sequence ID" value="NZ_JACHCC010000006.1"/>
</dbReference>
<dbReference type="SUPFAM" id="SSF51126">
    <property type="entry name" value="Pectin lyase-like"/>
    <property type="match status" value="1"/>
</dbReference>
<dbReference type="InterPro" id="IPR012334">
    <property type="entry name" value="Pectin_lyas_fold"/>
</dbReference>
<sequence>MKPLFPIVLSLLLLVTIWQFSCTSKSDTEQPYKVTLSFKPGEEAKIVEAFLSIKDSTRILLKQGLYKFDNLSIAQVSHILIQGEGHDRTILDFTQQSQGGEGIRVTDVRDFKIDAMTIRDSKGDLLKINKSRDVKITNLHAVWSKADSTSGGYAIYPVMCKNVLIENCYTEGSSDAGIYVGQTDSAIVRMCKAAKNVAGCEIENTSHAQVYDNEFYNNTAGFLVFDLPDLSKRGGHVKAYNNYIHDNNFRNFAKSGSFGTTWGVGNASPGSGIIILAASDIEINNNRILNNNTSAITIASGFAVDAKAGEKINANYFPISKNISIHDNTIKMGPSFPEPAYAHRIGKILVAVEQQLNKLEPTRKNKRIPFIMYDGISSNILTKGTGINPDSICIRQNGDNVFVNADFLHISSPANWKPDTNGGAYNCKSSVK</sequence>
<dbReference type="InterPro" id="IPR006626">
    <property type="entry name" value="PbH1"/>
</dbReference>
<reference evidence="2 3" key="1">
    <citation type="submission" date="2020-08" db="EMBL/GenBank/DDBJ databases">
        <title>Genomic Encyclopedia of Type Strains, Phase IV (KMG-V): Genome sequencing to study the core and pangenomes of soil and plant-associated prokaryotes.</title>
        <authorList>
            <person name="Whitman W."/>
        </authorList>
    </citation>
    <scope>NUCLEOTIDE SEQUENCE [LARGE SCALE GENOMIC DNA]</scope>
    <source>
        <strain evidence="2 3">M2T3</strain>
    </source>
</reference>
<proteinExistence type="predicted"/>
<dbReference type="InterPro" id="IPR022442">
    <property type="entry name" value="SO_2930-like_dom"/>
</dbReference>
<gene>
    <name evidence="2" type="ORF">HDF25_002628</name>
</gene>
<dbReference type="InterPro" id="IPR039448">
    <property type="entry name" value="Beta_helix"/>
</dbReference>
<dbReference type="Gene3D" id="2.160.20.10">
    <property type="entry name" value="Single-stranded right-handed beta-helix, Pectin lyase-like"/>
    <property type="match status" value="1"/>
</dbReference>
<dbReference type="Pfam" id="PF13229">
    <property type="entry name" value="Beta_helix"/>
    <property type="match status" value="1"/>
</dbReference>
<dbReference type="AlphaFoldDB" id="A0A7X0MKA2"/>
<dbReference type="EMBL" id="JACHCC010000006">
    <property type="protein sequence ID" value="MBB6500480.1"/>
    <property type="molecule type" value="Genomic_DNA"/>
</dbReference>
<evidence type="ECO:0000313" key="3">
    <source>
        <dbReference type="Proteomes" id="UP000521017"/>
    </source>
</evidence>
<comment type="caution">
    <text evidence="2">The sequence shown here is derived from an EMBL/GenBank/DDBJ whole genome shotgun (WGS) entry which is preliminary data.</text>
</comment>
<dbReference type="Proteomes" id="UP000521017">
    <property type="component" value="Unassembled WGS sequence"/>
</dbReference>
<organism evidence="2 3">
    <name type="scientific">Pedobacter cryoconitis</name>
    <dbReference type="NCBI Taxonomy" id="188932"/>
    <lineage>
        <taxon>Bacteria</taxon>
        <taxon>Pseudomonadati</taxon>
        <taxon>Bacteroidota</taxon>
        <taxon>Sphingobacteriia</taxon>
        <taxon>Sphingobacteriales</taxon>
        <taxon>Sphingobacteriaceae</taxon>
        <taxon>Pedobacter</taxon>
    </lineage>
</organism>
<dbReference type="InterPro" id="IPR011050">
    <property type="entry name" value="Pectin_lyase_fold/virulence"/>
</dbReference>
<evidence type="ECO:0000259" key="1">
    <source>
        <dbReference type="Pfam" id="PF13229"/>
    </source>
</evidence>
<protein>
    <submittedName>
        <fullName evidence="2">Parallel beta-helix repeat protein</fullName>
    </submittedName>
</protein>
<dbReference type="SMART" id="SM00710">
    <property type="entry name" value="PbH1"/>
    <property type="match status" value="4"/>
</dbReference>
<feature type="domain" description="Right handed beta helix" evidence="1">
    <location>
        <begin position="102"/>
        <end position="226"/>
    </location>
</feature>
<accession>A0A7X0MKA2</accession>
<evidence type="ECO:0000313" key="2">
    <source>
        <dbReference type="EMBL" id="MBB6500480.1"/>
    </source>
</evidence>
<dbReference type="NCBIfam" id="TIGR03805">
    <property type="entry name" value="beta_helix_1"/>
    <property type="match status" value="1"/>
</dbReference>
<name>A0A7X0MKA2_9SPHI</name>